<keyword evidence="2" id="KW-0732">Signal</keyword>
<dbReference type="CDD" id="cd08022">
    <property type="entry name" value="M28_PSMA_like"/>
    <property type="match status" value="1"/>
</dbReference>
<evidence type="ECO:0008006" key="6">
    <source>
        <dbReference type="Google" id="ProtNLM"/>
    </source>
</evidence>
<protein>
    <recommendedName>
        <fullName evidence="6">Peptidase M28</fullName>
    </recommendedName>
</protein>
<dbReference type="FunFam" id="3.40.630.10:FF:000101">
    <property type="entry name" value="N-acetylated alpha-linked acidic dipeptidase like 1"/>
    <property type="match status" value="1"/>
</dbReference>
<feature type="domain" description="Transferrin receptor-like dimerisation" evidence="3">
    <location>
        <begin position="578"/>
        <end position="696"/>
    </location>
</feature>
<feature type="chain" id="PRO_5024926343" description="Peptidase M28" evidence="2">
    <location>
        <begin position="19"/>
        <end position="697"/>
    </location>
</feature>
<dbReference type="Gene3D" id="3.50.30.30">
    <property type="match status" value="2"/>
</dbReference>
<dbReference type="Pfam" id="PF04389">
    <property type="entry name" value="Peptidase_M28"/>
    <property type="match status" value="1"/>
</dbReference>
<evidence type="ECO:0000259" key="4">
    <source>
        <dbReference type="Pfam" id="PF04389"/>
    </source>
</evidence>
<dbReference type="AlphaFoldDB" id="A0A5N7C3P0"/>
<dbReference type="Pfam" id="PF04253">
    <property type="entry name" value="TFR_dimer"/>
    <property type="match status" value="1"/>
</dbReference>
<dbReference type="EMBL" id="ML735275">
    <property type="protein sequence ID" value="KAE8388686.1"/>
    <property type="molecule type" value="Genomic_DNA"/>
</dbReference>
<dbReference type="SUPFAM" id="SSF52025">
    <property type="entry name" value="PA domain"/>
    <property type="match status" value="1"/>
</dbReference>
<feature type="signal peptide" evidence="2">
    <location>
        <begin position="1"/>
        <end position="18"/>
    </location>
</feature>
<dbReference type="OrthoDB" id="5841748at2759"/>
<evidence type="ECO:0000313" key="5">
    <source>
        <dbReference type="EMBL" id="KAE8388686.1"/>
    </source>
</evidence>
<dbReference type="PANTHER" id="PTHR10404:SF46">
    <property type="entry name" value="VACUOLAR PROTEIN SORTING-ASSOCIATED PROTEIN 70"/>
    <property type="match status" value="1"/>
</dbReference>
<dbReference type="Proteomes" id="UP000326877">
    <property type="component" value="Unassembled WGS sequence"/>
</dbReference>
<reference evidence="5" key="1">
    <citation type="submission" date="2019-04" db="EMBL/GenBank/DDBJ databases">
        <title>Friends and foes A comparative genomics studyof 23 Aspergillus species from section Flavi.</title>
        <authorList>
            <consortium name="DOE Joint Genome Institute"/>
            <person name="Kjaerbolling I."/>
            <person name="Vesth T."/>
            <person name="Frisvad J.C."/>
            <person name="Nybo J.L."/>
            <person name="Theobald S."/>
            <person name="Kildgaard S."/>
            <person name="Isbrandt T."/>
            <person name="Kuo A."/>
            <person name="Sato A."/>
            <person name="Lyhne E.K."/>
            <person name="Kogle M.E."/>
            <person name="Wiebenga A."/>
            <person name="Kun R.S."/>
            <person name="Lubbers R.J."/>
            <person name="Makela M.R."/>
            <person name="Barry K."/>
            <person name="Chovatia M."/>
            <person name="Clum A."/>
            <person name="Daum C."/>
            <person name="Haridas S."/>
            <person name="He G."/>
            <person name="LaButti K."/>
            <person name="Lipzen A."/>
            <person name="Mondo S."/>
            <person name="Riley R."/>
            <person name="Salamov A."/>
            <person name="Simmons B.A."/>
            <person name="Magnuson J.K."/>
            <person name="Henrissat B."/>
            <person name="Mortensen U.H."/>
            <person name="Larsen T.O."/>
            <person name="Devries R.P."/>
            <person name="Grigoriev I.V."/>
            <person name="Machida M."/>
            <person name="Baker S.E."/>
            <person name="Andersen M.R."/>
        </authorList>
    </citation>
    <scope>NUCLEOTIDE SEQUENCE [LARGE SCALE GENOMIC DNA]</scope>
    <source>
        <strain evidence="5">IBT 14317</strain>
    </source>
</reference>
<dbReference type="InterPro" id="IPR036757">
    <property type="entry name" value="TFR-like_dimer_dom_sf"/>
</dbReference>
<dbReference type="Gene3D" id="3.40.630.10">
    <property type="entry name" value="Zn peptidases"/>
    <property type="match status" value="2"/>
</dbReference>
<dbReference type="InterPro" id="IPR046450">
    <property type="entry name" value="PA_dom_sf"/>
</dbReference>
<evidence type="ECO:0000256" key="1">
    <source>
        <dbReference type="ARBA" id="ARBA00005634"/>
    </source>
</evidence>
<dbReference type="PANTHER" id="PTHR10404">
    <property type="entry name" value="N-ACETYLATED-ALPHA-LINKED ACIDIC DIPEPTIDASE"/>
    <property type="match status" value="1"/>
</dbReference>
<gene>
    <name evidence="5" type="ORF">BDV23DRAFT_195020</name>
</gene>
<evidence type="ECO:0000256" key="2">
    <source>
        <dbReference type="SAM" id="SignalP"/>
    </source>
</evidence>
<dbReference type="SUPFAM" id="SSF47672">
    <property type="entry name" value="Transferrin receptor-like dimerisation domain"/>
    <property type="match status" value="1"/>
</dbReference>
<proteinExistence type="inferred from homology"/>
<organism evidence="5">
    <name type="scientific">Petromyces alliaceus</name>
    <name type="common">Aspergillus alliaceus</name>
    <dbReference type="NCBI Taxonomy" id="209559"/>
    <lineage>
        <taxon>Eukaryota</taxon>
        <taxon>Fungi</taxon>
        <taxon>Dikarya</taxon>
        <taxon>Ascomycota</taxon>
        <taxon>Pezizomycotina</taxon>
        <taxon>Eurotiomycetes</taxon>
        <taxon>Eurotiomycetidae</taxon>
        <taxon>Eurotiales</taxon>
        <taxon>Aspergillaceae</taxon>
        <taxon>Aspergillus</taxon>
        <taxon>Aspergillus subgen. Circumdati</taxon>
    </lineage>
</organism>
<feature type="domain" description="Peptidase M28" evidence="4">
    <location>
        <begin position="332"/>
        <end position="515"/>
    </location>
</feature>
<evidence type="ECO:0000259" key="3">
    <source>
        <dbReference type="Pfam" id="PF04253"/>
    </source>
</evidence>
<dbReference type="GO" id="GO:0004180">
    <property type="term" value="F:carboxypeptidase activity"/>
    <property type="evidence" value="ECO:0007669"/>
    <property type="project" value="TreeGrafter"/>
</dbReference>
<name>A0A5N7C3P0_PETAA</name>
<dbReference type="Gene3D" id="1.20.930.40">
    <property type="entry name" value="Transferrin receptor-like, dimerisation domain"/>
    <property type="match status" value="1"/>
</dbReference>
<accession>A0A5N7C3P0</accession>
<sequence length="697" mass="76356">MPWTSLVISCLAVSGAYGRIPGTEDTPNCKSRQGLAPATLKHLLQTVPDADEIRKSARRYTSGSHIAGQGLGRAQWTQKLWDEIGIPNTSLKSYDGILTLPNEHRVALLDTERSGDQVVYEAPLIEDNPPKAADGEQSFMSAFFACAGKGNVTARYIFANYGTRNDYGDLLQANVDIAGKIAIVKSTYESEILKKHRLVYHRSNQFTVAKEMGLAGLLIYTDPQMDGEIIVENGYQAYPDGPARPPSLIERGWVGTCSGDSIPAIPISYADAVPMLRALNGHGPLASEFNDRWQGGGLTSHNVKYNVGPSPENVVLNVYNSPYEWVGPVHDVIGTIPGCVFPEEVIILGSHHDSWGPGAGDGNSGSAALNEVARSLAAALKEGWRPLRTIILASWDSEETRHQGARGWIQENESWLNSSLAAYLNVVVAGAGTKFHAHGSPLLAQAMRNITSQVHVPGNDGNSMRTVLDAWGGKYGLGSGGDALSFLQYMYSVVDFGFTRGPKDPVFPYHSLFDTVIWMEKYGDPGWEHHLATSRVWSQLASSLADELILPFRAQDYVPVFRDGLEAISLTENLSSHLDLTPLEVAINEFAEASEAFDARSDTLADRARQQPFDNGFHPEIQDVNHRYINFERFLADPDLPSSSPYHHLIIQPAPYYFESAPFPGLSQAVTAGNWTQAATYRDTIVNQLNRLTTFLQ</sequence>
<dbReference type="InterPro" id="IPR007365">
    <property type="entry name" value="TFR-like_dimer_dom"/>
</dbReference>
<comment type="similarity">
    <text evidence="1">Belongs to the peptidase M28 family. M28B subfamily.</text>
</comment>
<dbReference type="SUPFAM" id="SSF53187">
    <property type="entry name" value="Zn-dependent exopeptidases"/>
    <property type="match status" value="1"/>
</dbReference>
<dbReference type="InterPro" id="IPR007484">
    <property type="entry name" value="Peptidase_M28"/>
</dbReference>
<dbReference type="InterPro" id="IPR039373">
    <property type="entry name" value="Peptidase_M28B"/>
</dbReference>